<dbReference type="GO" id="GO:0005737">
    <property type="term" value="C:cytoplasm"/>
    <property type="evidence" value="ECO:0007669"/>
    <property type="project" value="TreeGrafter"/>
</dbReference>
<name>A0A3S3NP39_9ACAR</name>
<dbReference type="PROSITE" id="PS50143">
    <property type="entry name" value="BIR_REPEAT_2"/>
    <property type="match status" value="1"/>
</dbReference>
<dbReference type="PANTHER" id="PTHR10044">
    <property type="entry name" value="INHIBITOR OF APOPTOSIS"/>
    <property type="match status" value="1"/>
</dbReference>
<dbReference type="SUPFAM" id="SSF57924">
    <property type="entry name" value="Inhibitor of apoptosis (IAP) repeat"/>
    <property type="match status" value="1"/>
</dbReference>
<dbReference type="InterPro" id="IPR050784">
    <property type="entry name" value="IAP"/>
</dbReference>
<dbReference type="OrthoDB" id="5855668at2759"/>
<dbReference type="Proteomes" id="UP000285301">
    <property type="component" value="Unassembled WGS sequence"/>
</dbReference>
<dbReference type="Pfam" id="PF00653">
    <property type="entry name" value="BIR"/>
    <property type="match status" value="1"/>
</dbReference>
<reference evidence="1 2" key="1">
    <citation type="journal article" date="2018" name="Gigascience">
        <title>Genomes of trombidid mites reveal novel predicted allergens and laterally-transferred genes associated with secondary metabolism.</title>
        <authorList>
            <person name="Dong X."/>
            <person name="Chaisiri K."/>
            <person name="Xia D."/>
            <person name="Armstrong S.D."/>
            <person name="Fang Y."/>
            <person name="Donnelly M.J."/>
            <person name="Kadowaki T."/>
            <person name="McGarry J.W."/>
            <person name="Darby A.C."/>
            <person name="Makepeace B.L."/>
        </authorList>
    </citation>
    <scope>NUCLEOTIDE SEQUENCE [LARGE SCALE GENOMIC DNA]</scope>
    <source>
        <strain evidence="1">UoL-WK</strain>
    </source>
</reference>
<dbReference type="CDD" id="cd00022">
    <property type="entry name" value="BIR"/>
    <property type="match status" value="1"/>
</dbReference>
<dbReference type="Gene3D" id="1.10.1170.10">
    <property type="entry name" value="Inhibitor Of Apoptosis Protein (2mihbC-IAP-1), Chain A"/>
    <property type="match status" value="1"/>
</dbReference>
<dbReference type="PANTHER" id="PTHR10044:SF139">
    <property type="entry name" value="DEATH-ASSOCIATED INHIBITOR OF APOPTOSIS 2"/>
    <property type="match status" value="1"/>
</dbReference>
<dbReference type="GO" id="GO:0005634">
    <property type="term" value="C:nucleus"/>
    <property type="evidence" value="ECO:0007669"/>
    <property type="project" value="TreeGrafter"/>
</dbReference>
<evidence type="ECO:0000313" key="2">
    <source>
        <dbReference type="Proteomes" id="UP000285301"/>
    </source>
</evidence>
<dbReference type="SMART" id="SM00238">
    <property type="entry name" value="BIR"/>
    <property type="match status" value="1"/>
</dbReference>
<accession>A0A3S3NP39</accession>
<keyword evidence="2" id="KW-1185">Reference proteome</keyword>
<organism evidence="1 2">
    <name type="scientific">Dinothrombium tinctorium</name>
    <dbReference type="NCBI Taxonomy" id="1965070"/>
    <lineage>
        <taxon>Eukaryota</taxon>
        <taxon>Metazoa</taxon>
        <taxon>Ecdysozoa</taxon>
        <taxon>Arthropoda</taxon>
        <taxon>Chelicerata</taxon>
        <taxon>Arachnida</taxon>
        <taxon>Acari</taxon>
        <taxon>Acariformes</taxon>
        <taxon>Trombidiformes</taxon>
        <taxon>Prostigmata</taxon>
        <taxon>Anystina</taxon>
        <taxon>Parasitengona</taxon>
        <taxon>Trombidioidea</taxon>
        <taxon>Trombidiidae</taxon>
        <taxon>Dinothrombium</taxon>
    </lineage>
</organism>
<proteinExistence type="predicted"/>
<protein>
    <submittedName>
        <fullName evidence="1">Apoptosis 1 inhibitor-like protein</fullName>
    </submittedName>
</protein>
<sequence>MASFITTCFPYLCRNYSGDDEEEVPPINDNNDIQLQTTNDEFIPRLGSKWKDERLRLKTFEEWSNENVSKEKLAKAGFIYTNINDRVICVYCGDVYCQWLKNDDPLIEHKKSFQCPFINGYDVGNLPIGEDPFKGLKRKYGHDVVDK</sequence>
<dbReference type="AlphaFoldDB" id="A0A3S3NP39"/>
<dbReference type="STRING" id="1965070.A0A3S3NP39"/>
<evidence type="ECO:0000313" key="1">
    <source>
        <dbReference type="EMBL" id="RWS03293.1"/>
    </source>
</evidence>
<dbReference type="EMBL" id="NCKU01006643">
    <property type="protein sequence ID" value="RWS03293.1"/>
    <property type="molecule type" value="Genomic_DNA"/>
</dbReference>
<dbReference type="InterPro" id="IPR001370">
    <property type="entry name" value="BIR_rpt"/>
</dbReference>
<comment type="caution">
    <text evidence="1">The sequence shown here is derived from an EMBL/GenBank/DDBJ whole genome shotgun (WGS) entry which is preliminary data.</text>
</comment>
<gene>
    <name evidence="1" type="ORF">B4U79_03115</name>
</gene>